<dbReference type="STRING" id="905079.L1JB40"/>
<evidence type="ECO:0000313" key="8">
    <source>
        <dbReference type="EnsemblProtists" id="EKX45290"/>
    </source>
</evidence>
<feature type="chain" id="PRO_5008771093" description="Vacuolar protein 14 C-terminal Fig4-binding domain-containing protein" evidence="5">
    <location>
        <begin position="18"/>
        <end position="533"/>
    </location>
</feature>
<evidence type="ECO:0000256" key="1">
    <source>
        <dbReference type="ARBA" id="ARBA00004308"/>
    </source>
</evidence>
<evidence type="ECO:0000313" key="7">
    <source>
        <dbReference type="EMBL" id="EKX45290.1"/>
    </source>
</evidence>
<feature type="region of interest" description="Disordered" evidence="4">
    <location>
        <begin position="430"/>
        <end position="453"/>
    </location>
</feature>
<reference evidence="9" key="2">
    <citation type="submission" date="2012-11" db="EMBL/GenBank/DDBJ databases">
        <authorList>
            <person name="Kuo A."/>
            <person name="Curtis B.A."/>
            <person name="Tanifuji G."/>
            <person name="Burki F."/>
            <person name="Gruber A."/>
            <person name="Irimia M."/>
            <person name="Maruyama S."/>
            <person name="Arias M.C."/>
            <person name="Ball S.G."/>
            <person name="Gile G.H."/>
            <person name="Hirakawa Y."/>
            <person name="Hopkins J.F."/>
            <person name="Rensing S.A."/>
            <person name="Schmutz J."/>
            <person name="Symeonidi A."/>
            <person name="Elias M."/>
            <person name="Eveleigh R.J."/>
            <person name="Herman E.K."/>
            <person name="Klute M.J."/>
            <person name="Nakayama T."/>
            <person name="Obornik M."/>
            <person name="Reyes-Prieto A."/>
            <person name="Armbrust E.V."/>
            <person name="Aves S.J."/>
            <person name="Beiko R.G."/>
            <person name="Coutinho P."/>
            <person name="Dacks J.B."/>
            <person name="Durnford D.G."/>
            <person name="Fast N.M."/>
            <person name="Green B.R."/>
            <person name="Grisdale C."/>
            <person name="Hempe F."/>
            <person name="Henrissat B."/>
            <person name="Hoppner M.P."/>
            <person name="Ishida K.-I."/>
            <person name="Kim E."/>
            <person name="Koreny L."/>
            <person name="Kroth P.G."/>
            <person name="Liu Y."/>
            <person name="Malik S.-B."/>
            <person name="Maier U.G."/>
            <person name="McRose D."/>
            <person name="Mock T."/>
            <person name="Neilson J.A."/>
            <person name="Onodera N.T."/>
            <person name="Poole A.M."/>
            <person name="Pritham E.J."/>
            <person name="Richards T.A."/>
            <person name="Rocap G."/>
            <person name="Roy S.W."/>
            <person name="Sarai C."/>
            <person name="Schaack S."/>
            <person name="Shirato S."/>
            <person name="Slamovits C.H."/>
            <person name="Spencer D.F."/>
            <person name="Suzuki S."/>
            <person name="Worden A.Z."/>
            <person name="Zauner S."/>
            <person name="Barry K."/>
            <person name="Bell C."/>
            <person name="Bharti A.K."/>
            <person name="Crow J.A."/>
            <person name="Grimwood J."/>
            <person name="Kramer R."/>
            <person name="Lindquist E."/>
            <person name="Lucas S."/>
            <person name="Salamov A."/>
            <person name="McFadden G.I."/>
            <person name="Lane C.E."/>
            <person name="Keeling P.J."/>
            <person name="Gray M.W."/>
            <person name="Grigoriev I.V."/>
            <person name="Archibald J.M."/>
        </authorList>
    </citation>
    <scope>NUCLEOTIDE SEQUENCE</scope>
    <source>
        <strain evidence="9">CCMP2712</strain>
    </source>
</reference>
<dbReference type="Proteomes" id="UP000011087">
    <property type="component" value="Unassembled WGS sequence"/>
</dbReference>
<dbReference type="Pfam" id="PF11916">
    <property type="entry name" value="Vac14_Fig4_bd"/>
    <property type="match status" value="1"/>
</dbReference>
<dbReference type="AlphaFoldDB" id="L1JB40"/>
<dbReference type="GO" id="GO:0010008">
    <property type="term" value="C:endosome membrane"/>
    <property type="evidence" value="ECO:0007669"/>
    <property type="project" value="TreeGrafter"/>
</dbReference>
<evidence type="ECO:0000313" key="9">
    <source>
        <dbReference type="Proteomes" id="UP000011087"/>
    </source>
</evidence>
<keyword evidence="5" id="KW-0732">Signal</keyword>
<evidence type="ECO:0000259" key="6">
    <source>
        <dbReference type="Pfam" id="PF11916"/>
    </source>
</evidence>
<dbReference type="GO" id="GO:0006661">
    <property type="term" value="P:phosphatidylinositol biosynthetic process"/>
    <property type="evidence" value="ECO:0007669"/>
    <property type="project" value="InterPro"/>
</dbReference>
<protein>
    <recommendedName>
        <fullName evidence="6">Vacuolar protein 14 C-terminal Fig4-binding domain-containing protein</fullName>
    </recommendedName>
</protein>
<dbReference type="PaxDb" id="55529-EKX45290"/>
<dbReference type="HOGENOM" id="CLU_511390_0_0_1"/>
<dbReference type="SUPFAM" id="SSF48371">
    <property type="entry name" value="ARM repeat"/>
    <property type="match status" value="1"/>
</dbReference>
<dbReference type="KEGG" id="gtt:GUITHDRAFT_139196"/>
<keyword evidence="3" id="KW-0472">Membrane</keyword>
<feature type="region of interest" description="Disordered" evidence="4">
    <location>
        <begin position="465"/>
        <end position="504"/>
    </location>
</feature>
<feature type="compositionally biased region" description="Acidic residues" evidence="4">
    <location>
        <begin position="485"/>
        <end position="501"/>
    </location>
</feature>
<organism evidence="7">
    <name type="scientific">Guillardia theta (strain CCMP2712)</name>
    <name type="common">Cryptophyte</name>
    <dbReference type="NCBI Taxonomy" id="905079"/>
    <lineage>
        <taxon>Eukaryota</taxon>
        <taxon>Cryptophyceae</taxon>
        <taxon>Pyrenomonadales</taxon>
        <taxon>Geminigeraceae</taxon>
        <taxon>Guillardia</taxon>
    </lineage>
</organism>
<dbReference type="EMBL" id="JH993000">
    <property type="protein sequence ID" value="EKX45290.1"/>
    <property type="molecule type" value="Genomic_DNA"/>
</dbReference>
<dbReference type="InterPro" id="IPR021841">
    <property type="entry name" value="VAC14_Fig4p-bd"/>
</dbReference>
<name>L1JB40_GUITC</name>
<dbReference type="GeneID" id="17301998"/>
<dbReference type="GO" id="GO:0070772">
    <property type="term" value="C:PAS complex"/>
    <property type="evidence" value="ECO:0007669"/>
    <property type="project" value="InterPro"/>
</dbReference>
<gene>
    <name evidence="7" type="ORF">GUITHDRAFT_139196</name>
</gene>
<feature type="domain" description="Vacuolar protein 14 C-terminal Fig4-binding" evidence="6">
    <location>
        <begin position="250"/>
        <end position="413"/>
    </location>
</feature>
<feature type="signal peptide" evidence="5">
    <location>
        <begin position="1"/>
        <end position="17"/>
    </location>
</feature>
<dbReference type="PANTHER" id="PTHR16023">
    <property type="entry name" value="TAX1 BINDING PROTEIN-RELATED"/>
    <property type="match status" value="1"/>
</dbReference>
<evidence type="ECO:0000256" key="5">
    <source>
        <dbReference type="SAM" id="SignalP"/>
    </source>
</evidence>
<dbReference type="EnsemblProtists" id="EKX45290">
    <property type="protein sequence ID" value="EKX45290"/>
    <property type="gene ID" value="GUITHDRAFT_139196"/>
</dbReference>
<evidence type="ECO:0000256" key="2">
    <source>
        <dbReference type="ARBA" id="ARBA00022737"/>
    </source>
</evidence>
<dbReference type="PANTHER" id="PTHR16023:SF0">
    <property type="entry name" value="PROTEIN VAC14 HOMOLOG"/>
    <property type="match status" value="1"/>
</dbReference>
<evidence type="ECO:0000256" key="3">
    <source>
        <dbReference type="ARBA" id="ARBA00023136"/>
    </source>
</evidence>
<dbReference type="RefSeq" id="XP_005832270.1">
    <property type="nucleotide sequence ID" value="XM_005832213.1"/>
</dbReference>
<sequence>MALTIMMTMVLTVKTLALECLEQFHDRAIDALNKSRHPFSYCEVLEVLFNQCRGIHEGRWSMAVRWIRTIIRYRTKEIHNYTAELLDVLVALSERARAGFHFDVVEQVEHCLAELEAEVTQILWTGVKWSAEDQERIANVTVEVSKSDNRKLRFTVLKWFKLLLSYHPECLVSDKAAELCIDIGKRKDPIREQEQEQRRKPAKLAGAEESSFKALLQNLLNFFKEKRVLLDTRASLAINMLCDSIGPVLQVGEFVEKLNQILLLESRMNTLRSKLPNFRSHASSSSLKLRSRGSTEEQIKLFGILFSTFVVNEVAALSIALLCQAYEMSSFIVGQIMSHIHEGRSASTYNRNALLLTRLDKLIRMFELPVWARMRLDFMDPQNNRHLKRCMESIDALMPQSNTWKIFRKRLKTLQVVEIDILEHFIQECPRDKPSQQRADAPRSSGPAEEEENLTRGYFDTFMKGQDKISQAQKGGRERMRDEEQDKDPDDEKDEDEDEDKEGTRALLDLLLSLSNFLPTSCVEAHGPALCLH</sequence>
<reference evidence="7 9" key="1">
    <citation type="journal article" date="2012" name="Nature">
        <title>Algal genomes reveal evolutionary mosaicism and the fate of nucleomorphs.</title>
        <authorList>
            <consortium name="DOE Joint Genome Institute"/>
            <person name="Curtis B.A."/>
            <person name="Tanifuji G."/>
            <person name="Burki F."/>
            <person name="Gruber A."/>
            <person name="Irimia M."/>
            <person name="Maruyama S."/>
            <person name="Arias M.C."/>
            <person name="Ball S.G."/>
            <person name="Gile G.H."/>
            <person name="Hirakawa Y."/>
            <person name="Hopkins J.F."/>
            <person name="Kuo A."/>
            <person name="Rensing S.A."/>
            <person name="Schmutz J."/>
            <person name="Symeonidi A."/>
            <person name="Elias M."/>
            <person name="Eveleigh R.J."/>
            <person name="Herman E.K."/>
            <person name="Klute M.J."/>
            <person name="Nakayama T."/>
            <person name="Obornik M."/>
            <person name="Reyes-Prieto A."/>
            <person name="Armbrust E.V."/>
            <person name="Aves S.J."/>
            <person name="Beiko R.G."/>
            <person name="Coutinho P."/>
            <person name="Dacks J.B."/>
            <person name="Durnford D.G."/>
            <person name="Fast N.M."/>
            <person name="Green B.R."/>
            <person name="Grisdale C.J."/>
            <person name="Hempel F."/>
            <person name="Henrissat B."/>
            <person name="Hoppner M.P."/>
            <person name="Ishida K."/>
            <person name="Kim E."/>
            <person name="Koreny L."/>
            <person name="Kroth P.G."/>
            <person name="Liu Y."/>
            <person name="Malik S.B."/>
            <person name="Maier U.G."/>
            <person name="McRose D."/>
            <person name="Mock T."/>
            <person name="Neilson J.A."/>
            <person name="Onodera N.T."/>
            <person name="Poole A.M."/>
            <person name="Pritham E.J."/>
            <person name="Richards T.A."/>
            <person name="Rocap G."/>
            <person name="Roy S.W."/>
            <person name="Sarai C."/>
            <person name="Schaack S."/>
            <person name="Shirato S."/>
            <person name="Slamovits C.H."/>
            <person name="Spencer D.F."/>
            <person name="Suzuki S."/>
            <person name="Worden A.Z."/>
            <person name="Zauner S."/>
            <person name="Barry K."/>
            <person name="Bell C."/>
            <person name="Bharti A.K."/>
            <person name="Crow J.A."/>
            <person name="Grimwood J."/>
            <person name="Kramer R."/>
            <person name="Lindquist E."/>
            <person name="Lucas S."/>
            <person name="Salamov A."/>
            <person name="McFadden G.I."/>
            <person name="Lane C.E."/>
            <person name="Keeling P.J."/>
            <person name="Gray M.W."/>
            <person name="Grigoriev I.V."/>
            <person name="Archibald J.M."/>
        </authorList>
    </citation>
    <scope>NUCLEOTIDE SEQUENCE</scope>
    <source>
        <strain evidence="7 9">CCMP2712</strain>
    </source>
</reference>
<dbReference type="InterPro" id="IPR016024">
    <property type="entry name" value="ARM-type_fold"/>
</dbReference>
<reference evidence="8" key="3">
    <citation type="submission" date="2015-06" db="UniProtKB">
        <authorList>
            <consortium name="EnsemblProtists"/>
        </authorList>
    </citation>
    <scope>IDENTIFICATION</scope>
</reference>
<accession>L1JB40</accession>
<comment type="subcellular location">
    <subcellularLocation>
        <location evidence="1">Endomembrane system</location>
    </subcellularLocation>
</comment>
<feature type="compositionally biased region" description="Basic and acidic residues" evidence="4">
    <location>
        <begin position="475"/>
        <end position="484"/>
    </location>
</feature>
<keyword evidence="9" id="KW-1185">Reference proteome</keyword>
<proteinExistence type="predicted"/>
<dbReference type="eggNOG" id="KOG0212">
    <property type="taxonomic scope" value="Eukaryota"/>
</dbReference>
<dbReference type="InterPro" id="IPR026825">
    <property type="entry name" value="Vac14"/>
</dbReference>
<keyword evidence="2" id="KW-0677">Repeat</keyword>
<evidence type="ECO:0000256" key="4">
    <source>
        <dbReference type="SAM" id="MobiDB-lite"/>
    </source>
</evidence>